<dbReference type="PROSITE" id="PS50162">
    <property type="entry name" value="RECA_2"/>
    <property type="match status" value="1"/>
</dbReference>
<dbReference type="GO" id="GO:0005524">
    <property type="term" value="F:ATP binding"/>
    <property type="evidence" value="ECO:0007669"/>
    <property type="project" value="UniProtKB-KW"/>
</dbReference>
<dbReference type="GO" id="GO:0007131">
    <property type="term" value="P:reciprocal meiotic recombination"/>
    <property type="evidence" value="ECO:0007669"/>
    <property type="project" value="TreeGrafter"/>
</dbReference>
<dbReference type="Gene3D" id="3.40.50.300">
    <property type="entry name" value="P-loop containing nucleotide triphosphate hydrolases"/>
    <property type="match status" value="1"/>
</dbReference>
<organism evidence="4 5">
    <name type="scientific">Rosa chinensis</name>
    <name type="common">China rose</name>
    <dbReference type="NCBI Taxonomy" id="74649"/>
    <lineage>
        <taxon>Eukaryota</taxon>
        <taxon>Viridiplantae</taxon>
        <taxon>Streptophyta</taxon>
        <taxon>Embryophyta</taxon>
        <taxon>Tracheophyta</taxon>
        <taxon>Spermatophyta</taxon>
        <taxon>Magnoliopsida</taxon>
        <taxon>eudicotyledons</taxon>
        <taxon>Gunneridae</taxon>
        <taxon>Pentapetalae</taxon>
        <taxon>rosids</taxon>
        <taxon>fabids</taxon>
        <taxon>Rosales</taxon>
        <taxon>Rosaceae</taxon>
        <taxon>Rosoideae</taxon>
        <taxon>Rosoideae incertae sedis</taxon>
        <taxon>Rosa</taxon>
    </lineage>
</organism>
<reference evidence="4 5" key="1">
    <citation type="journal article" date="2018" name="Nat. Genet.">
        <title>The Rosa genome provides new insights in the design of modern roses.</title>
        <authorList>
            <person name="Bendahmane M."/>
        </authorList>
    </citation>
    <scope>NUCLEOTIDE SEQUENCE [LARGE SCALE GENOMIC DNA]</scope>
    <source>
        <strain evidence="5">cv. Old Blush</strain>
    </source>
</reference>
<dbReference type="InterPro" id="IPR013632">
    <property type="entry name" value="Rad51_C"/>
</dbReference>
<evidence type="ECO:0000256" key="1">
    <source>
        <dbReference type="ARBA" id="ARBA00022741"/>
    </source>
</evidence>
<dbReference type="STRING" id="74649.A0A2P6QLD7"/>
<name>A0A2P6QLD7_ROSCH</name>
<protein>
    <submittedName>
        <fullName evidence="4">Putative DNA recombination and repair protein Rad51</fullName>
    </submittedName>
</protein>
<dbReference type="AlphaFoldDB" id="A0A2P6QLD7"/>
<keyword evidence="5" id="KW-1185">Reference proteome</keyword>
<dbReference type="InterPro" id="IPR027417">
    <property type="entry name" value="P-loop_NTPase"/>
</dbReference>
<dbReference type="EMBL" id="PDCK01000043">
    <property type="protein sequence ID" value="PRQ34994.1"/>
    <property type="molecule type" value="Genomic_DNA"/>
</dbReference>
<feature type="domain" description="RecA family profile 1" evidence="3">
    <location>
        <begin position="1"/>
        <end position="69"/>
    </location>
</feature>
<proteinExistence type="predicted"/>
<dbReference type="PANTHER" id="PTHR22942">
    <property type="entry name" value="RECA/RAD51/RADA DNA STRAND-PAIRING FAMILY MEMBER"/>
    <property type="match status" value="1"/>
</dbReference>
<dbReference type="Pfam" id="PF08423">
    <property type="entry name" value="Rad51"/>
    <property type="match status" value="1"/>
</dbReference>
<dbReference type="GO" id="GO:0006312">
    <property type="term" value="P:mitotic recombination"/>
    <property type="evidence" value="ECO:0007669"/>
    <property type="project" value="TreeGrafter"/>
</dbReference>
<dbReference type="Gramene" id="PRQ34994">
    <property type="protein sequence ID" value="PRQ34994"/>
    <property type="gene ID" value="RchiOBHm_Chr5g0075211"/>
</dbReference>
<dbReference type="GO" id="GO:0042148">
    <property type="term" value="P:DNA strand invasion"/>
    <property type="evidence" value="ECO:0007669"/>
    <property type="project" value="TreeGrafter"/>
</dbReference>
<dbReference type="GO" id="GO:0000730">
    <property type="term" value="P:DNA recombinase assembly"/>
    <property type="evidence" value="ECO:0007669"/>
    <property type="project" value="TreeGrafter"/>
</dbReference>
<evidence type="ECO:0000313" key="4">
    <source>
        <dbReference type="EMBL" id="PRQ34994.1"/>
    </source>
</evidence>
<comment type="caution">
    <text evidence="4">The sequence shown here is derived from an EMBL/GenBank/DDBJ whole genome shotgun (WGS) entry which is preliminary data.</text>
</comment>
<gene>
    <name evidence="4" type="ORF">RchiOBHm_Chr5g0075211</name>
</gene>
<keyword evidence="2" id="KW-0067">ATP-binding</keyword>
<dbReference type="SUPFAM" id="SSF52540">
    <property type="entry name" value="P-loop containing nucleoside triphosphate hydrolases"/>
    <property type="match status" value="1"/>
</dbReference>
<sequence length="69" mass="7739">MLFGLAAKMAKEPLRLLVMDSVISLFRVDVTGRGELGDRQQKLAHMLSLLIKIAEEFNVAVHMTNYGNH</sequence>
<dbReference type="InterPro" id="IPR020588">
    <property type="entry name" value="RecA_ATP-bd"/>
</dbReference>
<dbReference type="GO" id="GO:0070192">
    <property type="term" value="P:chromosome organization involved in meiotic cell cycle"/>
    <property type="evidence" value="ECO:0007669"/>
    <property type="project" value="TreeGrafter"/>
</dbReference>
<evidence type="ECO:0000259" key="3">
    <source>
        <dbReference type="PROSITE" id="PS50162"/>
    </source>
</evidence>
<dbReference type="PANTHER" id="PTHR22942:SF30">
    <property type="entry name" value="MEIOTIC RECOMBINATION PROTEIN DMC1_LIM15 HOMOLOG"/>
    <property type="match status" value="1"/>
</dbReference>
<evidence type="ECO:0000256" key="2">
    <source>
        <dbReference type="ARBA" id="ARBA00022840"/>
    </source>
</evidence>
<dbReference type="GO" id="GO:0003697">
    <property type="term" value="F:single-stranded DNA binding"/>
    <property type="evidence" value="ECO:0007669"/>
    <property type="project" value="TreeGrafter"/>
</dbReference>
<dbReference type="OMA" id="KMAKEPL"/>
<accession>A0A2P6QLD7</accession>
<dbReference type="GO" id="GO:0140664">
    <property type="term" value="F:ATP-dependent DNA damage sensor activity"/>
    <property type="evidence" value="ECO:0007669"/>
    <property type="project" value="InterPro"/>
</dbReference>
<dbReference type="Proteomes" id="UP000238479">
    <property type="component" value="Chromosome 5"/>
</dbReference>
<dbReference type="GO" id="GO:0000150">
    <property type="term" value="F:DNA strand exchange activity"/>
    <property type="evidence" value="ECO:0007669"/>
    <property type="project" value="TreeGrafter"/>
</dbReference>
<keyword evidence="1" id="KW-0547">Nucleotide-binding</keyword>
<evidence type="ECO:0000313" key="5">
    <source>
        <dbReference type="Proteomes" id="UP000238479"/>
    </source>
</evidence>
<dbReference type="GO" id="GO:0000794">
    <property type="term" value="C:condensed nuclear chromosome"/>
    <property type="evidence" value="ECO:0007669"/>
    <property type="project" value="TreeGrafter"/>
</dbReference>
<dbReference type="GO" id="GO:0003690">
    <property type="term" value="F:double-stranded DNA binding"/>
    <property type="evidence" value="ECO:0007669"/>
    <property type="project" value="TreeGrafter"/>
</dbReference>